<dbReference type="PANTHER" id="PTHR44757:SF2">
    <property type="entry name" value="BIOFILM ARCHITECTURE MAINTENANCE PROTEIN MBAA"/>
    <property type="match status" value="1"/>
</dbReference>
<dbReference type="STRING" id="1321606.SAMD00020551_4222"/>
<protein>
    <submittedName>
        <fullName evidence="3">FOG GGDEF domain</fullName>
    </submittedName>
</protein>
<dbReference type="Pfam" id="PF00990">
    <property type="entry name" value="GGDEF"/>
    <property type="match status" value="1"/>
</dbReference>
<dbReference type="NCBIfam" id="TIGR00254">
    <property type="entry name" value="GGDEF"/>
    <property type="match status" value="1"/>
</dbReference>
<dbReference type="AlphaFoldDB" id="A0A0A8X7X2"/>
<dbReference type="PROSITE" id="PS50113">
    <property type="entry name" value="PAC"/>
    <property type="match status" value="1"/>
</dbReference>
<organism evidence="3 4">
    <name type="scientific">Mesobacillus selenatarsenatis (strain DSM 18680 / JCM 14380 / FERM P-15431 / SF-1)</name>
    <dbReference type="NCBI Taxonomy" id="1321606"/>
    <lineage>
        <taxon>Bacteria</taxon>
        <taxon>Bacillati</taxon>
        <taxon>Bacillota</taxon>
        <taxon>Bacilli</taxon>
        <taxon>Bacillales</taxon>
        <taxon>Bacillaceae</taxon>
        <taxon>Mesobacillus</taxon>
    </lineage>
</organism>
<dbReference type="PROSITE" id="PS50887">
    <property type="entry name" value="GGDEF"/>
    <property type="match status" value="1"/>
</dbReference>
<feature type="domain" description="PAC" evidence="1">
    <location>
        <begin position="105"/>
        <end position="160"/>
    </location>
</feature>
<dbReference type="PANTHER" id="PTHR44757">
    <property type="entry name" value="DIGUANYLATE CYCLASE DGCP"/>
    <property type="match status" value="1"/>
</dbReference>
<dbReference type="SMART" id="SM00086">
    <property type="entry name" value="PAC"/>
    <property type="match status" value="1"/>
</dbReference>
<keyword evidence="4" id="KW-1185">Reference proteome</keyword>
<dbReference type="Gene3D" id="3.30.70.270">
    <property type="match status" value="1"/>
</dbReference>
<dbReference type="InterPro" id="IPR000700">
    <property type="entry name" value="PAS-assoc_C"/>
</dbReference>
<dbReference type="InterPro" id="IPR035965">
    <property type="entry name" value="PAS-like_dom_sf"/>
</dbReference>
<dbReference type="InterPro" id="IPR052155">
    <property type="entry name" value="Biofilm_reg_signaling"/>
</dbReference>
<dbReference type="SMART" id="SM00267">
    <property type="entry name" value="GGDEF"/>
    <property type="match status" value="1"/>
</dbReference>
<dbReference type="Gene3D" id="3.30.450.20">
    <property type="entry name" value="PAS domain"/>
    <property type="match status" value="1"/>
</dbReference>
<accession>A0A0A8X7X2</accession>
<sequence length="318" mass="36895">MELISGFAVGVGLTILIYRSRLKRFHDHEPNEQEQRIVRLVEDSKDIVYYYQVKPEFKFKYISPSLDLYLGPGVVKAAMENPFDCFERSHPDDVDHLHNKVTGNLDYSKPILQRWLGPDGRYLWFEEHASPVYEDGQLVAVQGIIRNIDEKIQLQKDLEYRIYHDALTGIYNRQYFEQKAAFFNIKKNSPIAIILCDLDNLKMMNDSFGHKQGDRLLIETAKLLKSFSSDNISVSRIGGDEFAILLADKKEESVSDLINFIESSIALFNMDKQEYKIEISIGYAYSNRSIGKMDELLSIADANMYRVKRRKKEYTYGL</sequence>
<dbReference type="SUPFAM" id="SSF55785">
    <property type="entry name" value="PYP-like sensor domain (PAS domain)"/>
    <property type="match status" value="1"/>
</dbReference>
<dbReference type="CDD" id="cd01949">
    <property type="entry name" value="GGDEF"/>
    <property type="match status" value="1"/>
</dbReference>
<dbReference type="InterPro" id="IPR029787">
    <property type="entry name" value="Nucleotide_cyclase"/>
</dbReference>
<dbReference type="EMBL" id="BASE01000106">
    <property type="protein sequence ID" value="GAM16050.1"/>
    <property type="molecule type" value="Genomic_DNA"/>
</dbReference>
<dbReference type="Pfam" id="PF08447">
    <property type="entry name" value="PAS_3"/>
    <property type="match status" value="1"/>
</dbReference>
<proteinExistence type="predicted"/>
<gene>
    <name evidence="3" type="ORF">SAMD00020551_4222</name>
</gene>
<feature type="domain" description="GGDEF" evidence="2">
    <location>
        <begin position="189"/>
        <end position="318"/>
    </location>
</feature>
<dbReference type="InterPro" id="IPR001610">
    <property type="entry name" value="PAC"/>
</dbReference>
<evidence type="ECO:0000259" key="1">
    <source>
        <dbReference type="PROSITE" id="PS50113"/>
    </source>
</evidence>
<dbReference type="SUPFAM" id="SSF55073">
    <property type="entry name" value="Nucleotide cyclase"/>
    <property type="match status" value="1"/>
</dbReference>
<comment type="caution">
    <text evidence="3">The sequence shown here is derived from an EMBL/GenBank/DDBJ whole genome shotgun (WGS) entry which is preliminary data.</text>
</comment>
<dbReference type="RefSeq" id="WP_041967663.1">
    <property type="nucleotide sequence ID" value="NZ_BASE01000106.1"/>
</dbReference>
<dbReference type="NCBIfam" id="TIGR00229">
    <property type="entry name" value="sensory_box"/>
    <property type="match status" value="1"/>
</dbReference>
<name>A0A0A8X7X2_MESS1</name>
<evidence type="ECO:0000259" key="2">
    <source>
        <dbReference type="PROSITE" id="PS50887"/>
    </source>
</evidence>
<dbReference type="InterPro" id="IPR000014">
    <property type="entry name" value="PAS"/>
</dbReference>
<dbReference type="InterPro" id="IPR013655">
    <property type="entry name" value="PAS_fold_3"/>
</dbReference>
<evidence type="ECO:0000313" key="3">
    <source>
        <dbReference type="EMBL" id="GAM16050.1"/>
    </source>
</evidence>
<reference evidence="3 4" key="1">
    <citation type="submission" date="2013-06" db="EMBL/GenBank/DDBJ databases">
        <title>Whole genome shotgun sequence of Bacillus selenatarsenatis SF-1.</title>
        <authorList>
            <person name="Kuroda M."/>
            <person name="Sei K."/>
            <person name="Yamashita M."/>
            <person name="Ike M."/>
        </authorList>
    </citation>
    <scope>NUCLEOTIDE SEQUENCE [LARGE SCALE GENOMIC DNA]</scope>
    <source>
        <strain evidence="3 4">SF-1</strain>
    </source>
</reference>
<evidence type="ECO:0000313" key="4">
    <source>
        <dbReference type="Proteomes" id="UP000031014"/>
    </source>
</evidence>
<dbReference type="InterPro" id="IPR043128">
    <property type="entry name" value="Rev_trsase/Diguanyl_cyclase"/>
</dbReference>
<dbReference type="OrthoDB" id="9759607at2"/>
<dbReference type="Proteomes" id="UP000031014">
    <property type="component" value="Unassembled WGS sequence"/>
</dbReference>
<dbReference type="InterPro" id="IPR000160">
    <property type="entry name" value="GGDEF_dom"/>
</dbReference>